<evidence type="ECO:0000259" key="1">
    <source>
        <dbReference type="Pfam" id="PF01370"/>
    </source>
</evidence>
<dbReference type="Proteomes" id="UP001385809">
    <property type="component" value="Unassembled WGS sequence"/>
</dbReference>
<dbReference type="Gene3D" id="3.40.50.720">
    <property type="entry name" value="NAD(P)-binding Rossmann-like Domain"/>
    <property type="match status" value="1"/>
</dbReference>
<evidence type="ECO:0000313" key="2">
    <source>
        <dbReference type="EMBL" id="MEJ2869291.1"/>
    </source>
</evidence>
<dbReference type="InterPro" id="IPR001509">
    <property type="entry name" value="Epimerase_deHydtase"/>
</dbReference>
<dbReference type="Pfam" id="PF01370">
    <property type="entry name" value="Epimerase"/>
    <property type="match status" value="1"/>
</dbReference>
<organism evidence="2 3">
    <name type="scientific">Actinomycetospora aurantiaca</name>
    <dbReference type="NCBI Taxonomy" id="3129233"/>
    <lineage>
        <taxon>Bacteria</taxon>
        <taxon>Bacillati</taxon>
        <taxon>Actinomycetota</taxon>
        <taxon>Actinomycetes</taxon>
        <taxon>Pseudonocardiales</taxon>
        <taxon>Pseudonocardiaceae</taxon>
        <taxon>Actinomycetospora</taxon>
    </lineage>
</organism>
<dbReference type="InterPro" id="IPR055222">
    <property type="entry name" value="PRISE-like_Rossmann-fold"/>
</dbReference>
<comment type="caution">
    <text evidence="2">The sequence shown here is derived from an EMBL/GenBank/DDBJ whole genome shotgun (WGS) entry which is preliminary data.</text>
</comment>
<dbReference type="PANTHER" id="PTHR32487">
    <property type="entry name" value="3-OXO-DELTA(4,5)-STEROID 5-BETA-REDUCTASE"/>
    <property type="match status" value="1"/>
</dbReference>
<dbReference type="SUPFAM" id="SSF51735">
    <property type="entry name" value="NAD(P)-binding Rossmann-fold domains"/>
    <property type="match status" value="1"/>
</dbReference>
<name>A0ABU8MPV8_9PSEU</name>
<dbReference type="PANTHER" id="PTHR32487:SF0">
    <property type="entry name" value="3-OXO-DELTA(4,5)-STEROID 5-BETA-REDUCTASE"/>
    <property type="match status" value="1"/>
</dbReference>
<dbReference type="CDD" id="cd08948">
    <property type="entry name" value="5beta-POR_like_SDR_a"/>
    <property type="match status" value="1"/>
</dbReference>
<feature type="domain" description="NAD-dependent epimerase/dehydratase" evidence="1">
    <location>
        <begin position="8"/>
        <end position="231"/>
    </location>
</feature>
<dbReference type="RefSeq" id="WP_337695867.1">
    <property type="nucleotide sequence ID" value="NZ_JBBEGN010000007.1"/>
</dbReference>
<proteinExistence type="predicted"/>
<protein>
    <submittedName>
        <fullName evidence="2">SDR family oxidoreductase</fullName>
    </submittedName>
</protein>
<keyword evidence="3" id="KW-1185">Reference proteome</keyword>
<gene>
    <name evidence="2" type="ORF">WCD74_16060</name>
</gene>
<dbReference type="EMBL" id="JBBEGN010000007">
    <property type="protein sequence ID" value="MEJ2869291.1"/>
    <property type="molecule type" value="Genomic_DNA"/>
</dbReference>
<reference evidence="2 3" key="1">
    <citation type="submission" date="2024-03" db="EMBL/GenBank/DDBJ databases">
        <title>Actinomycetospora sp. OC33-EN08, a novel actinomycete isolated from wild orchid (Aerides multiflora).</title>
        <authorList>
            <person name="Suriyachadkun C."/>
        </authorList>
    </citation>
    <scope>NUCLEOTIDE SEQUENCE [LARGE SCALE GENOMIC DNA]</scope>
    <source>
        <strain evidence="2 3">OC33-EN08</strain>
    </source>
</reference>
<accession>A0ABU8MPV8</accession>
<dbReference type="InterPro" id="IPR036291">
    <property type="entry name" value="NAD(P)-bd_dom_sf"/>
</dbReference>
<sequence>MHALSRPLIVGVTGIAGHALAERLSVRGGHVLGLSRRSSSPVAEVEGLHADLTDADALRDAIAGTRPTSVFLTAWARQDSEEENIRVNGGMVRDVLAAAGAEGTVQHVALMTGLKHYLGPFEAYGQGTLPETPFVETEPRLDAPNFYYAQEDELFAAAREHRFSWSVHRAHTVVGYAVGNAMNIASTLAVYAALCRETGRPFTFPGSRQQWEGLTDMTDAGQAAEHMIWATDSPSAHDQALNVVNGDVFRWRWMWPRLAELLGVEAEGFDGTVRPLEEQTAGLGDVWARIAERENLVESDLDRVASFWHTDGDLGRDIECLTDMSRSRLAGFTGYVRTLDAFAAVFDRLAADRITPHVRT</sequence>
<evidence type="ECO:0000313" key="3">
    <source>
        <dbReference type="Proteomes" id="UP001385809"/>
    </source>
</evidence>